<dbReference type="Pfam" id="PF11694">
    <property type="entry name" value="DUF3290"/>
    <property type="match status" value="1"/>
</dbReference>
<feature type="transmembrane region" description="Helical" evidence="1">
    <location>
        <begin position="18"/>
        <end position="38"/>
    </location>
</feature>
<protein>
    <recommendedName>
        <fullName evidence="4">DUF3290 domain-containing protein</fullName>
    </recommendedName>
</protein>
<evidence type="ECO:0000313" key="2">
    <source>
        <dbReference type="EMBL" id="OJG15503.1"/>
    </source>
</evidence>
<accession>A0A1L8R6X2</accession>
<evidence type="ECO:0000313" key="3">
    <source>
        <dbReference type="Proteomes" id="UP000182835"/>
    </source>
</evidence>
<keyword evidence="1" id="KW-1133">Transmembrane helix</keyword>
<proteinExistence type="predicted"/>
<feature type="transmembrane region" description="Helical" evidence="1">
    <location>
        <begin position="50"/>
        <end position="67"/>
    </location>
</feature>
<dbReference type="EMBL" id="JXKG01000007">
    <property type="protein sequence ID" value="OJG15503.1"/>
    <property type="molecule type" value="Genomic_DNA"/>
</dbReference>
<gene>
    <name evidence="2" type="ORF">RU96_GL002316</name>
</gene>
<dbReference type="AlphaFoldDB" id="A0A1L8R6X2"/>
<reference evidence="2 3" key="1">
    <citation type="submission" date="2014-12" db="EMBL/GenBank/DDBJ databases">
        <title>Draft genome sequences of 29 type strains of Enterococci.</title>
        <authorList>
            <person name="Zhong Z."/>
            <person name="Sun Z."/>
            <person name="Liu W."/>
            <person name="Zhang W."/>
            <person name="Zhang H."/>
        </authorList>
    </citation>
    <scope>NUCLEOTIDE SEQUENCE [LARGE SCALE GENOMIC DNA]</scope>
    <source>
        <strain evidence="2 3">DSM 21207</strain>
    </source>
</reference>
<dbReference type="InterPro" id="IPR021707">
    <property type="entry name" value="DUF3290"/>
</dbReference>
<sequence>MTFYGIDYLQNNAGVNDYIKYGLIFAALIFLIFVFSTYLRHRLDTKYRDLTIIFLLLLLFLLGVQYSDYKQDQSNHSQSSQMVHFVKRVAQDEVVAPEEVYVNSTTLTDQMLVLIGEDCYRVTLSQDGTNFKMDAVALLTAKDQIVKQK</sequence>
<name>A0A1L8R6X2_9ENTE</name>
<organism evidence="2 3">
    <name type="scientific">Enterococcus canintestini</name>
    <dbReference type="NCBI Taxonomy" id="317010"/>
    <lineage>
        <taxon>Bacteria</taxon>
        <taxon>Bacillati</taxon>
        <taxon>Bacillota</taxon>
        <taxon>Bacilli</taxon>
        <taxon>Lactobacillales</taxon>
        <taxon>Enterococcaceae</taxon>
        <taxon>Enterococcus</taxon>
    </lineage>
</organism>
<dbReference type="RefSeq" id="WP_071864656.1">
    <property type="nucleotide sequence ID" value="NZ_JBHLVQ010000022.1"/>
</dbReference>
<evidence type="ECO:0008006" key="4">
    <source>
        <dbReference type="Google" id="ProtNLM"/>
    </source>
</evidence>
<keyword evidence="1" id="KW-0812">Transmembrane</keyword>
<dbReference type="STRING" id="317010.RU96_GL002316"/>
<comment type="caution">
    <text evidence="2">The sequence shown here is derived from an EMBL/GenBank/DDBJ whole genome shotgun (WGS) entry which is preliminary data.</text>
</comment>
<keyword evidence="1" id="KW-0472">Membrane</keyword>
<evidence type="ECO:0000256" key="1">
    <source>
        <dbReference type="SAM" id="Phobius"/>
    </source>
</evidence>
<dbReference type="OrthoDB" id="3191971at2"/>
<dbReference type="Proteomes" id="UP000182835">
    <property type="component" value="Unassembled WGS sequence"/>
</dbReference>